<dbReference type="CDD" id="cd02966">
    <property type="entry name" value="TlpA_like_family"/>
    <property type="match status" value="1"/>
</dbReference>
<evidence type="ECO:0000256" key="1">
    <source>
        <dbReference type="ARBA" id="ARBA00004196"/>
    </source>
</evidence>
<keyword evidence="4" id="KW-1133">Transmembrane helix</keyword>
<feature type="transmembrane region" description="Helical" evidence="4">
    <location>
        <begin position="21"/>
        <end position="40"/>
    </location>
</feature>
<evidence type="ECO:0000313" key="6">
    <source>
        <dbReference type="EMBL" id="MCW6510097.1"/>
    </source>
</evidence>
<dbReference type="InterPro" id="IPR013766">
    <property type="entry name" value="Thioredoxin_domain"/>
</dbReference>
<keyword evidence="3" id="KW-0676">Redox-active center</keyword>
<dbReference type="GO" id="GO:0030313">
    <property type="term" value="C:cell envelope"/>
    <property type="evidence" value="ECO:0007669"/>
    <property type="project" value="UniProtKB-SubCell"/>
</dbReference>
<dbReference type="Pfam" id="PF08534">
    <property type="entry name" value="Redoxin"/>
    <property type="match status" value="1"/>
</dbReference>
<dbReference type="NCBIfam" id="NF047696">
    <property type="entry name" value="ThlDiSintTplARhiz"/>
    <property type="match status" value="1"/>
</dbReference>
<protein>
    <submittedName>
        <fullName evidence="6">TlpA family protein disulfide reductase</fullName>
    </submittedName>
</protein>
<dbReference type="PANTHER" id="PTHR42852">
    <property type="entry name" value="THIOL:DISULFIDE INTERCHANGE PROTEIN DSBE"/>
    <property type="match status" value="1"/>
</dbReference>
<evidence type="ECO:0000256" key="4">
    <source>
        <dbReference type="SAM" id="Phobius"/>
    </source>
</evidence>
<evidence type="ECO:0000259" key="5">
    <source>
        <dbReference type="PROSITE" id="PS51352"/>
    </source>
</evidence>
<dbReference type="InterPro" id="IPR036249">
    <property type="entry name" value="Thioredoxin-like_sf"/>
</dbReference>
<keyword evidence="7" id="KW-1185">Reference proteome</keyword>
<dbReference type="Gene3D" id="3.40.30.10">
    <property type="entry name" value="Glutaredoxin"/>
    <property type="match status" value="1"/>
</dbReference>
<dbReference type="GO" id="GO:0015036">
    <property type="term" value="F:disulfide oxidoreductase activity"/>
    <property type="evidence" value="ECO:0007669"/>
    <property type="project" value="UniProtKB-ARBA"/>
</dbReference>
<organism evidence="6 7">
    <name type="scientific">Lichenifustis flavocetrariae</name>
    <dbReference type="NCBI Taxonomy" id="2949735"/>
    <lineage>
        <taxon>Bacteria</taxon>
        <taxon>Pseudomonadati</taxon>
        <taxon>Pseudomonadota</taxon>
        <taxon>Alphaproteobacteria</taxon>
        <taxon>Hyphomicrobiales</taxon>
        <taxon>Lichenihabitantaceae</taxon>
        <taxon>Lichenifustis</taxon>
    </lineage>
</organism>
<dbReference type="InterPro" id="IPR017937">
    <property type="entry name" value="Thioredoxin_CS"/>
</dbReference>
<keyword evidence="2" id="KW-0201">Cytochrome c-type biogenesis</keyword>
<evidence type="ECO:0000313" key="7">
    <source>
        <dbReference type="Proteomes" id="UP001165667"/>
    </source>
</evidence>
<reference evidence="6" key="1">
    <citation type="submission" date="2022-05" db="EMBL/GenBank/DDBJ databases">
        <authorList>
            <person name="Pankratov T."/>
        </authorList>
    </citation>
    <scope>NUCLEOTIDE SEQUENCE</scope>
    <source>
        <strain evidence="6">BP6-180914</strain>
    </source>
</reference>
<dbReference type="GO" id="GO:0017004">
    <property type="term" value="P:cytochrome complex assembly"/>
    <property type="evidence" value="ECO:0007669"/>
    <property type="project" value="UniProtKB-KW"/>
</dbReference>
<evidence type="ECO:0000256" key="2">
    <source>
        <dbReference type="ARBA" id="ARBA00022748"/>
    </source>
</evidence>
<dbReference type="InterPro" id="IPR013740">
    <property type="entry name" value="Redoxin"/>
</dbReference>
<dbReference type="PANTHER" id="PTHR42852:SF18">
    <property type="entry name" value="CHROMOSOME UNDETERMINED SCAFFOLD_47, WHOLE GENOME SHOTGUN SEQUENCE"/>
    <property type="match status" value="1"/>
</dbReference>
<name>A0AA42CP57_9HYPH</name>
<comment type="subcellular location">
    <subcellularLocation>
        <location evidence="1">Cell envelope</location>
    </subcellularLocation>
</comment>
<dbReference type="AlphaFoldDB" id="A0AA42CP57"/>
<keyword evidence="4" id="KW-0812">Transmembrane</keyword>
<comment type="caution">
    <text evidence="6">The sequence shown here is derived from an EMBL/GenBank/DDBJ whole genome shotgun (WGS) entry which is preliminary data.</text>
</comment>
<dbReference type="PROSITE" id="PS00194">
    <property type="entry name" value="THIOREDOXIN_1"/>
    <property type="match status" value="1"/>
</dbReference>
<dbReference type="PROSITE" id="PS51352">
    <property type="entry name" value="THIOREDOXIN_2"/>
    <property type="match status" value="1"/>
</dbReference>
<evidence type="ECO:0000256" key="3">
    <source>
        <dbReference type="ARBA" id="ARBA00023284"/>
    </source>
</evidence>
<dbReference type="EMBL" id="JAMOIM010000013">
    <property type="protein sequence ID" value="MCW6510097.1"/>
    <property type="molecule type" value="Genomic_DNA"/>
</dbReference>
<accession>A0AA42CP57</accession>
<dbReference type="RefSeq" id="WP_282586470.1">
    <property type="nucleotide sequence ID" value="NZ_JAMOIM010000013.1"/>
</dbReference>
<dbReference type="Proteomes" id="UP001165667">
    <property type="component" value="Unassembled WGS sequence"/>
</dbReference>
<gene>
    <name evidence="6" type="ORF">M8523_18930</name>
</gene>
<sequence>MLNEAKTEIPESRPRRLRRTLVILAGFVGLGLGAGVLYGMHGTSKESAAACAATTATVDRVDPLIHGEVAALSPARPSGVLPGLSFTGDGGAPKTLADFKGKTVLLNLWATWCVPCRKEMPALDRLQGELGGPDFQVVAVNIDTAKLDRPKQFLKDVGATHLPFYADPTAAVFQTLRENGPVLGLPTTFLIDRSGCVIATMAGPADWASDDARKVIEAAKS</sequence>
<feature type="domain" description="Thioredoxin" evidence="5">
    <location>
        <begin position="75"/>
        <end position="221"/>
    </location>
</feature>
<proteinExistence type="predicted"/>
<dbReference type="InterPro" id="IPR050553">
    <property type="entry name" value="Thioredoxin_ResA/DsbE_sf"/>
</dbReference>
<keyword evidence="4" id="KW-0472">Membrane</keyword>
<dbReference type="SUPFAM" id="SSF52833">
    <property type="entry name" value="Thioredoxin-like"/>
    <property type="match status" value="1"/>
</dbReference>